<comment type="caution">
    <text evidence="3">The sequence shown here is derived from an EMBL/GenBank/DDBJ whole genome shotgun (WGS) entry which is preliminary data.</text>
</comment>
<evidence type="ECO:0000313" key="4">
    <source>
        <dbReference type="Proteomes" id="UP001171945"/>
    </source>
</evidence>
<evidence type="ECO:0000259" key="2">
    <source>
        <dbReference type="Pfam" id="PF26384"/>
    </source>
</evidence>
<feature type="domain" description="DUF6079" evidence="2">
    <location>
        <begin position="204"/>
        <end position="380"/>
    </location>
</feature>
<sequence>FAPYYGNMMERMAEFVSLFPVHPDYIDTFERITLIEKREILKTIARDVQVLTCTSLPESYPGLLTYESYWKTLRENASFRTIPEVREVIECSQVLADRIQHAFTRPAYKPIAIRIIHALSVHRLSTYDIDAPVGMTAQELRDSLCLYQEDIDELGGNPADDLLSFIKTILREILKTVNRQFISINAENGQYYIDFKKNYDFDGLIEKRAESLESYQLDRYYYVALKQVMEVSDQPSGRHQSFTWAYELEWRSHKVTRQGYLVFGAPDKTTTALSLTDDGFLIYFLPPFCSVSSDQLPVIGSKKEIFLRLTKTDSVFNRIIRLYSAASDLISSASGQAKVVYESKTRIYLREVLQWLQTQKATALEVTYQGKTRVLSDWLMEVKEDDFRVTNN</sequence>
<feature type="non-terminal residue" evidence="3">
    <location>
        <position position="1"/>
    </location>
</feature>
<dbReference type="InterPro" id="IPR058571">
    <property type="entry name" value="DUF6079_3rd"/>
</dbReference>
<accession>A0ABT7VVY8</accession>
<proteinExistence type="predicted"/>
<dbReference type="Pfam" id="PF26383">
    <property type="entry name" value="DUF6079_2nd"/>
    <property type="match status" value="1"/>
</dbReference>
<dbReference type="Pfam" id="PF26384">
    <property type="entry name" value="DUF6079_3rd"/>
    <property type="match status" value="1"/>
</dbReference>
<evidence type="ECO:0000313" key="3">
    <source>
        <dbReference type="EMBL" id="MDM8563739.1"/>
    </source>
</evidence>
<evidence type="ECO:0000259" key="1">
    <source>
        <dbReference type="Pfam" id="PF26383"/>
    </source>
</evidence>
<gene>
    <name evidence="3" type="ORF">QUF54_10340</name>
</gene>
<organism evidence="3 4">
    <name type="scientific">Candidatus Marithioploca araucensis</name>
    <dbReference type="NCBI Taxonomy" id="70273"/>
    <lineage>
        <taxon>Bacteria</taxon>
        <taxon>Pseudomonadati</taxon>
        <taxon>Pseudomonadota</taxon>
        <taxon>Gammaproteobacteria</taxon>
        <taxon>Thiotrichales</taxon>
        <taxon>Thiotrichaceae</taxon>
        <taxon>Candidatus Marithioploca</taxon>
    </lineage>
</organism>
<dbReference type="EMBL" id="JAUCGM010000842">
    <property type="protein sequence ID" value="MDM8563739.1"/>
    <property type="molecule type" value="Genomic_DNA"/>
</dbReference>
<reference evidence="3" key="1">
    <citation type="submission" date="2023-06" db="EMBL/GenBank/DDBJ databases">
        <title>Uncultivated large filamentous bacteria from sulfidic sediments reveal new species and different genomic features in energy metabolism and defense.</title>
        <authorList>
            <person name="Fonseca A."/>
        </authorList>
    </citation>
    <scope>NUCLEOTIDE SEQUENCE</scope>
    <source>
        <strain evidence="3">HSG4</strain>
    </source>
</reference>
<protein>
    <submittedName>
        <fullName evidence="3">DUF6079 family protein</fullName>
    </submittedName>
</protein>
<feature type="domain" description="DUF6079" evidence="1">
    <location>
        <begin position="1"/>
        <end position="198"/>
    </location>
</feature>
<name>A0ABT7VVY8_9GAMM</name>
<dbReference type="Proteomes" id="UP001171945">
    <property type="component" value="Unassembled WGS sequence"/>
</dbReference>
<keyword evidence="4" id="KW-1185">Reference proteome</keyword>
<feature type="non-terminal residue" evidence="3">
    <location>
        <position position="392"/>
    </location>
</feature>
<dbReference type="InterPro" id="IPR058569">
    <property type="entry name" value="DUF6079_2nd"/>
</dbReference>